<dbReference type="KEGG" id="gdi:GDI0974"/>
<accession>A9HC96</accession>
<organism evidence="1 2">
    <name type="scientific">Gluconacetobacter diazotrophicus (strain ATCC 49037 / DSM 5601 / CCUG 37298 / CIP 103539 / LMG 7603 / PAl5)</name>
    <dbReference type="NCBI Taxonomy" id="272568"/>
    <lineage>
        <taxon>Bacteria</taxon>
        <taxon>Pseudomonadati</taxon>
        <taxon>Pseudomonadota</taxon>
        <taxon>Alphaproteobacteria</taxon>
        <taxon>Acetobacterales</taxon>
        <taxon>Acetobacteraceae</taxon>
        <taxon>Gluconacetobacter</taxon>
    </lineage>
</organism>
<protein>
    <submittedName>
        <fullName evidence="1">Uncharacterized protein</fullName>
    </submittedName>
</protein>
<keyword evidence="2" id="KW-1185">Reference proteome</keyword>
<evidence type="ECO:0000313" key="2">
    <source>
        <dbReference type="Proteomes" id="UP000001176"/>
    </source>
</evidence>
<gene>
    <name evidence="1" type="ordered locus">GDI0974</name>
</gene>
<sequence length="111" mass="12321">MLFSSVMVSPFENEGGQFLISAGGQFLTSPDTRTVRNPQLPVRRSVATRCYSLALVNTPAAAAQTVTDISHDNLISRLSRAKKCNVACNHLTPHTRRIQTNRQMPPSYRSY</sequence>
<dbReference type="AlphaFoldDB" id="A9HC96"/>
<name>A9HC96_GLUDA</name>
<evidence type="ECO:0000313" key="1">
    <source>
        <dbReference type="EMBL" id="CAP54917.1"/>
    </source>
</evidence>
<dbReference type="Proteomes" id="UP000001176">
    <property type="component" value="Chromosome"/>
</dbReference>
<reference evidence="1 2" key="1">
    <citation type="journal article" date="2009" name="BMC Genomics">
        <title>Complete genome sequence of the sugarcane nitrogen-fixing endophyte Gluconacetobacter diazotrophicus Pal5.</title>
        <authorList>
            <person name="Bertalan M."/>
            <person name="Albano R."/>
            <person name="Padua V."/>
            <person name="Rouws L."/>
            <person name="Rojas C."/>
            <person name="Hemerly A."/>
            <person name="Teixeira K."/>
            <person name="Schwab S."/>
            <person name="Araujo J."/>
            <person name="Oliveira A."/>
            <person name="Franca L."/>
            <person name="Magalhaes V."/>
            <person name="Alqueres S."/>
            <person name="Cardoso A."/>
            <person name="Almeida W."/>
            <person name="Loureiro M.M."/>
            <person name="Nogueira E."/>
            <person name="Cidade D."/>
            <person name="Oliveira D."/>
            <person name="Simao T."/>
            <person name="Macedo J."/>
            <person name="Valadao A."/>
            <person name="Dreschsel M."/>
            <person name="Freitas F."/>
            <person name="Vidal M."/>
            <person name="Guedes H."/>
            <person name="Rodrigues E."/>
            <person name="Meneses C."/>
            <person name="Brioso P."/>
            <person name="Pozzer L."/>
            <person name="Figueiredo D."/>
            <person name="Montano H."/>
            <person name="Junior J."/>
            <person name="Filho G."/>
            <person name="Flores V."/>
            <person name="Ferreira B."/>
            <person name="Branco A."/>
            <person name="Gonzalez P."/>
            <person name="Guillobel H."/>
            <person name="Lemos M."/>
            <person name="Seibel L."/>
            <person name="Macedo J."/>
            <person name="Alves-Ferreira M."/>
            <person name="Sachetto-Martins G."/>
            <person name="Coelho A."/>
            <person name="Santos E."/>
            <person name="Amaral G."/>
            <person name="Neves A."/>
            <person name="Pacheco A.B."/>
            <person name="Carvalho D."/>
            <person name="Lery L."/>
            <person name="Bisch P."/>
            <person name="Rossle S.C."/>
            <person name="Urmenyi T."/>
            <person name="Kruger W.V."/>
            <person name="Martins O."/>
            <person name="Baldani J.I."/>
            <person name="Ferreira P.C."/>
        </authorList>
    </citation>
    <scope>NUCLEOTIDE SEQUENCE [LARGE SCALE GENOMIC DNA]</scope>
    <source>
        <strain evidence="2">ATCC 49037 / DSM 5601 / CCUG 37298 / CIP 103539 / LMG 7603 / PAl5</strain>
    </source>
</reference>
<proteinExistence type="predicted"/>
<dbReference type="EMBL" id="AM889285">
    <property type="protein sequence ID" value="CAP54917.1"/>
    <property type="molecule type" value="Genomic_DNA"/>
</dbReference>